<evidence type="ECO:0000256" key="3">
    <source>
        <dbReference type="ARBA" id="ARBA00022448"/>
    </source>
</evidence>
<evidence type="ECO:0000256" key="4">
    <source>
        <dbReference type="ARBA" id="ARBA00022692"/>
    </source>
</evidence>
<evidence type="ECO:0000256" key="8">
    <source>
        <dbReference type="RuleBase" id="RU362091"/>
    </source>
</evidence>
<evidence type="ECO:0000256" key="7">
    <source>
        <dbReference type="ARBA" id="ARBA00023136"/>
    </source>
</evidence>
<keyword evidence="7 9" id="KW-0472">Membrane</keyword>
<evidence type="ECO:0000313" key="10">
    <source>
        <dbReference type="EMBL" id="ODN41651.1"/>
    </source>
</evidence>
<name>A0ABX2ZYH3_9GAMM</name>
<sequence>MDLSILVLFLLANLIIGFYSSKNINSFSEYAVWKRSFSSFAICATLSASFIGGGYIMGNASKVYHIGMIYSFGLLGFSLKEILVALFIAPRMHKYNDCHSVGDMVGKHYGRLSKVITGIFSVLICTGILGAQVSAMGALFTMFFHINELLGTLIGFGVILIYASLGGMRGVVYTDILQFFVLIIGIPLILIFGLHYIGGWEAIINTVPTAHINPLSQHNGIWILLGLMLTFIFGEILVPPYAQRLFMAKSTKQTRRATFSAGVISVPVFLIAGVIGLIAYVMNSTLDPNLAIPYVIEKAMPVGVRGVVIAGLLAVIMSSAAGFLNAAAIACTNDILPSMFEMQKISHKSSLLIARIVSFIVGIGSIVFALSIKNILDILIYAYNMWSPIILIPLLGAIFGLKVNKYHFYISAAVGLMATLIWSFNFHNIFHITSNVIGVFVSFIAFVVYHTFLKSGFVGMNLKIQ</sequence>
<accession>A0ABX2ZYH3</accession>
<feature type="transmembrane region" description="Helical" evidence="9">
    <location>
        <begin position="352"/>
        <end position="372"/>
    </location>
</feature>
<feature type="transmembrane region" description="Helical" evidence="9">
    <location>
        <begin position="149"/>
        <end position="167"/>
    </location>
</feature>
<evidence type="ECO:0000256" key="2">
    <source>
        <dbReference type="ARBA" id="ARBA00006434"/>
    </source>
</evidence>
<dbReference type="Gene3D" id="1.20.1730.10">
    <property type="entry name" value="Sodium/glucose cotransporter"/>
    <property type="match status" value="1"/>
</dbReference>
<feature type="transmembrane region" description="Helical" evidence="9">
    <location>
        <begin position="378"/>
        <end position="399"/>
    </location>
</feature>
<comment type="caution">
    <text evidence="10">The sequence shown here is derived from an EMBL/GenBank/DDBJ whole genome shotgun (WGS) entry which is preliminary data.</text>
</comment>
<dbReference type="InterPro" id="IPR038377">
    <property type="entry name" value="Na/Glc_symporter_sf"/>
</dbReference>
<feature type="transmembrane region" description="Helical" evidence="9">
    <location>
        <begin position="302"/>
        <end position="331"/>
    </location>
</feature>
<protein>
    <recommendedName>
        <fullName evidence="12">Sodium:solute symporter</fullName>
    </recommendedName>
</protein>
<feature type="transmembrane region" description="Helical" evidence="9">
    <location>
        <begin position="406"/>
        <end position="424"/>
    </location>
</feature>
<evidence type="ECO:0000256" key="5">
    <source>
        <dbReference type="ARBA" id="ARBA00022847"/>
    </source>
</evidence>
<proteinExistence type="inferred from homology"/>
<keyword evidence="11" id="KW-1185">Reference proteome</keyword>
<feature type="transmembrane region" description="Helical" evidence="9">
    <location>
        <begin position="63"/>
        <end position="89"/>
    </location>
</feature>
<evidence type="ECO:0000256" key="1">
    <source>
        <dbReference type="ARBA" id="ARBA00004141"/>
    </source>
</evidence>
<dbReference type="Proteomes" id="UP000094329">
    <property type="component" value="Unassembled WGS sequence"/>
</dbReference>
<dbReference type="InterPro" id="IPR001734">
    <property type="entry name" value="Na/solute_symporter"/>
</dbReference>
<feature type="transmembrane region" description="Helical" evidence="9">
    <location>
        <begin position="179"/>
        <end position="200"/>
    </location>
</feature>
<dbReference type="CDD" id="cd10322">
    <property type="entry name" value="SLC5sbd"/>
    <property type="match status" value="1"/>
</dbReference>
<feature type="transmembrane region" description="Helical" evidence="9">
    <location>
        <begin position="115"/>
        <end position="143"/>
    </location>
</feature>
<feature type="transmembrane region" description="Helical" evidence="9">
    <location>
        <begin position="37"/>
        <end position="57"/>
    </location>
</feature>
<dbReference type="PANTHER" id="PTHR48086:SF7">
    <property type="entry name" value="SODIUM-SOLUTE SYMPORTER-RELATED"/>
    <property type="match status" value="1"/>
</dbReference>
<feature type="transmembrane region" description="Helical" evidence="9">
    <location>
        <begin position="259"/>
        <end position="282"/>
    </location>
</feature>
<reference evidence="10 11" key="1">
    <citation type="submission" date="2016-08" db="EMBL/GenBank/DDBJ databases">
        <title>Draft genome sequence of Candidatus Piscirickettsia litoralis, from seawater.</title>
        <authorList>
            <person name="Wan X."/>
            <person name="Lee A.J."/>
            <person name="Hou S."/>
            <person name="Donachie S.P."/>
        </authorList>
    </citation>
    <scope>NUCLEOTIDE SEQUENCE [LARGE SCALE GENOMIC DNA]</scope>
    <source>
        <strain evidence="10 11">Y2</strain>
    </source>
</reference>
<dbReference type="EMBL" id="MDTU01000002">
    <property type="protein sequence ID" value="ODN41651.1"/>
    <property type="molecule type" value="Genomic_DNA"/>
</dbReference>
<feature type="transmembrane region" description="Helical" evidence="9">
    <location>
        <begin position="6"/>
        <end position="25"/>
    </location>
</feature>
<dbReference type="PROSITE" id="PS50283">
    <property type="entry name" value="NA_SOLUT_SYMP_3"/>
    <property type="match status" value="1"/>
</dbReference>
<dbReference type="Pfam" id="PF00474">
    <property type="entry name" value="SSF"/>
    <property type="match status" value="1"/>
</dbReference>
<keyword evidence="3" id="KW-0813">Transport</keyword>
<dbReference type="InterPro" id="IPR050277">
    <property type="entry name" value="Sodium:Solute_Symporter"/>
</dbReference>
<comment type="subcellular location">
    <subcellularLocation>
        <location evidence="1">Membrane</location>
        <topology evidence="1">Multi-pass membrane protein</topology>
    </subcellularLocation>
</comment>
<keyword evidence="4 9" id="KW-0812">Transmembrane</keyword>
<dbReference type="PANTHER" id="PTHR48086">
    <property type="entry name" value="SODIUM/PROLINE SYMPORTER-RELATED"/>
    <property type="match status" value="1"/>
</dbReference>
<evidence type="ECO:0000256" key="6">
    <source>
        <dbReference type="ARBA" id="ARBA00022989"/>
    </source>
</evidence>
<evidence type="ECO:0000256" key="9">
    <source>
        <dbReference type="SAM" id="Phobius"/>
    </source>
</evidence>
<organism evidence="10 11">
    <name type="scientific">Piscirickettsia litoralis</name>
    <dbReference type="NCBI Taxonomy" id="1891921"/>
    <lineage>
        <taxon>Bacteria</taxon>
        <taxon>Pseudomonadati</taxon>
        <taxon>Pseudomonadota</taxon>
        <taxon>Gammaproteobacteria</taxon>
        <taxon>Thiotrichales</taxon>
        <taxon>Piscirickettsiaceae</taxon>
        <taxon>Piscirickettsia</taxon>
    </lineage>
</organism>
<keyword evidence="5" id="KW-0769">Symport</keyword>
<comment type="similarity">
    <text evidence="2 8">Belongs to the sodium:solute symporter (SSF) (TC 2.A.21) family.</text>
</comment>
<evidence type="ECO:0008006" key="12">
    <source>
        <dbReference type="Google" id="ProtNLM"/>
    </source>
</evidence>
<feature type="transmembrane region" description="Helical" evidence="9">
    <location>
        <begin position="220"/>
        <end position="238"/>
    </location>
</feature>
<gene>
    <name evidence="10" type="ORF">BGC07_15430</name>
</gene>
<evidence type="ECO:0000313" key="11">
    <source>
        <dbReference type="Proteomes" id="UP000094329"/>
    </source>
</evidence>
<feature type="transmembrane region" description="Helical" evidence="9">
    <location>
        <begin position="430"/>
        <end position="453"/>
    </location>
</feature>
<keyword evidence="6 9" id="KW-1133">Transmembrane helix</keyword>